<evidence type="ECO:0000259" key="1">
    <source>
        <dbReference type="Pfam" id="PF00561"/>
    </source>
</evidence>
<proteinExistence type="predicted"/>
<dbReference type="InterPro" id="IPR050471">
    <property type="entry name" value="AB_hydrolase"/>
</dbReference>
<protein>
    <submittedName>
        <fullName evidence="2">Alpha/beta hydrolase</fullName>
    </submittedName>
</protein>
<dbReference type="KEGG" id="mflg:ABS361_20790"/>
<dbReference type="PANTHER" id="PTHR43433">
    <property type="entry name" value="HYDROLASE, ALPHA/BETA FOLD FAMILY PROTEIN"/>
    <property type="match status" value="1"/>
</dbReference>
<organism evidence="2">
    <name type="scientific">Methyloraptor flagellatus</name>
    <dbReference type="NCBI Taxonomy" id="3162530"/>
    <lineage>
        <taxon>Bacteria</taxon>
        <taxon>Pseudomonadati</taxon>
        <taxon>Pseudomonadota</taxon>
        <taxon>Alphaproteobacteria</taxon>
        <taxon>Hyphomicrobiales</taxon>
        <taxon>Ancalomicrobiaceae</taxon>
        <taxon>Methyloraptor</taxon>
    </lineage>
</organism>
<dbReference type="EMBL" id="CP158568">
    <property type="protein sequence ID" value="XBY44418.1"/>
    <property type="molecule type" value="Genomic_DNA"/>
</dbReference>
<dbReference type="Gene3D" id="3.40.50.1820">
    <property type="entry name" value="alpha/beta hydrolase"/>
    <property type="match status" value="1"/>
</dbReference>
<dbReference type="GO" id="GO:0004806">
    <property type="term" value="F:triacylglycerol lipase activity"/>
    <property type="evidence" value="ECO:0007669"/>
    <property type="project" value="TreeGrafter"/>
</dbReference>
<reference evidence="2" key="1">
    <citation type="submission" date="2024-06" db="EMBL/GenBank/DDBJ databases">
        <title>Methylostella associata gen. nov., sp. nov., a novel Ancalomicrobiaceae-affiliated facultatively methylotrophic bacteria that feed on methanotrophs of the genus Methylococcus.</title>
        <authorList>
            <person name="Saltykova V."/>
            <person name="Danilova O.V."/>
            <person name="Oshkin I.Y."/>
            <person name="Belova S.E."/>
            <person name="Pimenov N.V."/>
            <person name="Dedysh S.N."/>
        </authorList>
    </citation>
    <scope>NUCLEOTIDE SEQUENCE</scope>
    <source>
        <strain evidence="2">S20</strain>
    </source>
</reference>
<dbReference type="AlphaFoldDB" id="A0AAU7X9J9"/>
<dbReference type="RefSeq" id="WP_407049511.1">
    <property type="nucleotide sequence ID" value="NZ_CP158568.1"/>
</dbReference>
<keyword evidence="2" id="KW-0378">Hydrolase</keyword>
<dbReference type="InterPro" id="IPR000073">
    <property type="entry name" value="AB_hydrolase_1"/>
</dbReference>
<dbReference type="Pfam" id="PF00561">
    <property type="entry name" value="Abhydrolase_1"/>
    <property type="match status" value="1"/>
</dbReference>
<dbReference type="PANTHER" id="PTHR43433:SF5">
    <property type="entry name" value="AB HYDROLASE-1 DOMAIN-CONTAINING PROTEIN"/>
    <property type="match status" value="1"/>
</dbReference>
<dbReference type="GO" id="GO:0046503">
    <property type="term" value="P:glycerolipid catabolic process"/>
    <property type="evidence" value="ECO:0007669"/>
    <property type="project" value="TreeGrafter"/>
</dbReference>
<name>A0AAU7X9J9_9HYPH</name>
<evidence type="ECO:0000313" key="2">
    <source>
        <dbReference type="EMBL" id="XBY44418.1"/>
    </source>
</evidence>
<accession>A0AAU7X9J9</accession>
<dbReference type="InterPro" id="IPR029058">
    <property type="entry name" value="AB_hydrolase_fold"/>
</dbReference>
<feature type="domain" description="AB hydrolase-1" evidence="1">
    <location>
        <begin position="23"/>
        <end position="276"/>
    </location>
</feature>
<dbReference type="SUPFAM" id="SSF53474">
    <property type="entry name" value="alpha/beta-Hydrolases"/>
    <property type="match status" value="1"/>
</dbReference>
<sequence>MDIVKANGIDLACESFGQTNDAAILLIAGLGTQMVRWTTPFCETLAAYGYRVIRFDNRDAGYSSHLSEHQPPDFAALVAALMAGRQPELAYALPDMAADAVALLDALGIEQAHVVGRSMGGMIAQIMASDHPGRVRSLTSIMSSTGNPALPQAMPDVMAMMMRPAPDPITDEAAFVAHRLAFARRLAGTGYPFDDEAHCDLVREEARRAYDPAGFGRQLAAMACAGDRRARLATIRAPSLVIHGEDDPLIPPACGRDTAASIPHAELMVIDGMGHDLPRTLDQTIIEAINRTARRASEFETNPIENSG</sequence>
<gene>
    <name evidence="2" type="ORF">ABS361_20790</name>
</gene>